<feature type="compositionally biased region" description="Basic residues" evidence="6">
    <location>
        <begin position="499"/>
        <end position="516"/>
    </location>
</feature>
<feature type="compositionally biased region" description="Basic residues" evidence="6">
    <location>
        <begin position="272"/>
        <end position="310"/>
    </location>
</feature>
<keyword evidence="4" id="KW-0697">Rotamase</keyword>
<feature type="compositionally biased region" description="Acidic residues" evidence="6">
    <location>
        <begin position="239"/>
        <end position="260"/>
    </location>
</feature>
<evidence type="ECO:0000259" key="7">
    <source>
        <dbReference type="PROSITE" id="PS50072"/>
    </source>
</evidence>
<evidence type="ECO:0000256" key="3">
    <source>
        <dbReference type="ARBA" id="ARBA00013194"/>
    </source>
</evidence>
<dbReference type="GO" id="GO:0006457">
    <property type="term" value="P:protein folding"/>
    <property type="evidence" value="ECO:0007669"/>
    <property type="project" value="TreeGrafter"/>
</dbReference>
<organism evidence="8 9">
    <name type="scientific">Genlisea aurea</name>
    <dbReference type="NCBI Taxonomy" id="192259"/>
    <lineage>
        <taxon>Eukaryota</taxon>
        <taxon>Viridiplantae</taxon>
        <taxon>Streptophyta</taxon>
        <taxon>Embryophyta</taxon>
        <taxon>Tracheophyta</taxon>
        <taxon>Spermatophyta</taxon>
        <taxon>Magnoliopsida</taxon>
        <taxon>eudicotyledons</taxon>
        <taxon>Gunneridae</taxon>
        <taxon>Pentapetalae</taxon>
        <taxon>asterids</taxon>
        <taxon>lamiids</taxon>
        <taxon>Lamiales</taxon>
        <taxon>Lentibulariaceae</taxon>
        <taxon>Genlisea</taxon>
    </lineage>
</organism>
<protein>
    <recommendedName>
        <fullName evidence="3">peptidylprolyl isomerase</fullName>
        <ecNumber evidence="3">5.2.1.8</ecNumber>
    </recommendedName>
</protein>
<evidence type="ECO:0000256" key="5">
    <source>
        <dbReference type="ARBA" id="ARBA00023235"/>
    </source>
</evidence>
<feature type="compositionally biased region" description="Low complexity" evidence="6">
    <location>
        <begin position="428"/>
        <end position="439"/>
    </location>
</feature>
<gene>
    <name evidence="8" type="ORF">M569_06004</name>
</gene>
<dbReference type="Gene3D" id="2.40.100.10">
    <property type="entry name" value="Cyclophilin-like"/>
    <property type="match status" value="1"/>
</dbReference>
<name>S8DZI7_9LAMI</name>
<feature type="compositionally biased region" description="Low complexity" evidence="6">
    <location>
        <begin position="699"/>
        <end position="715"/>
    </location>
</feature>
<dbReference type="EC" id="5.2.1.8" evidence="3"/>
<comment type="caution">
    <text evidence="8">The sequence shown here is derived from an EMBL/GenBank/DDBJ whole genome shotgun (WGS) entry which is preliminary data.</text>
</comment>
<dbReference type="Proteomes" id="UP000015453">
    <property type="component" value="Unassembled WGS sequence"/>
</dbReference>
<feature type="non-terminal residue" evidence="8">
    <location>
        <position position="756"/>
    </location>
</feature>
<keyword evidence="5" id="KW-0413">Isomerase</keyword>
<dbReference type="FunFam" id="2.40.100.10:FF:000022">
    <property type="entry name" value="Peptidyl-prolyl cis-trans isomerase CYP95"/>
    <property type="match status" value="1"/>
</dbReference>
<evidence type="ECO:0000256" key="2">
    <source>
        <dbReference type="ARBA" id="ARBA00007365"/>
    </source>
</evidence>
<feature type="domain" description="PPIase cyclophilin-type" evidence="7">
    <location>
        <begin position="12"/>
        <end position="183"/>
    </location>
</feature>
<dbReference type="AlphaFoldDB" id="S8DZI7"/>
<feature type="compositionally biased region" description="Basic and acidic residues" evidence="6">
    <location>
        <begin position="682"/>
        <end position="693"/>
    </location>
</feature>
<dbReference type="PROSITE" id="PS50072">
    <property type="entry name" value="CSA_PPIASE_2"/>
    <property type="match status" value="1"/>
</dbReference>
<feature type="compositionally biased region" description="Basic residues" evidence="6">
    <location>
        <begin position="634"/>
        <end position="643"/>
    </location>
</feature>
<dbReference type="InterPro" id="IPR002130">
    <property type="entry name" value="Cyclophilin-type_PPIase_dom"/>
</dbReference>
<comment type="similarity">
    <text evidence="2">Belongs to the cyclophilin-type PPIase family.</text>
</comment>
<dbReference type="EMBL" id="AUSU01002452">
    <property type="protein sequence ID" value="EPS68763.1"/>
    <property type="molecule type" value="Genomic_DNA"/>
</dbReference>
<feature type="compositionally biased region" description="Basic residues" evidence="6">
    <location>
        <begin position="653"/>
        <end position="676"/>
    </location>
</feature>
<keyword evidence="9" id="KW-1185">Reference proteome</keyword>
<evidence type="ECO:0000313" key="9">
    <source>
        <dbReference type="Proteomes" id="UP000015453"/>
    </source>
</evidence>
<feature type="compositionally biased region" description="Basic residues" evidence="6">
    <location>
        <begin position="548"/>
        <end position="562"/>
    </location>
</feature>
<evidence type="ECO:0000256" key="1">
    <source>
        <dbReference type="ARBA" id="ARBA00000971"/>
    </source>
</evidence>
<dbReference type="PANTHER" id="PTHR11071:SF561">
    <property type="entry name" value="PEPTIDYL-PROLYL CIS-TRANS ISOMERASE D-RELATED"/>
    <property type="match status" value="1"/>
</dbReference>
<feature type="compositionally biased region" description="Basic residues" evidence="6">
    <location>
        <begin position="212"/>
        <end position="229"/>
    </location>
</feature>
<feature type="compositionally biased region" description="Low complexity" evidence="6">
    <location>
        <begin position="727"/>
        <end position="737"/>
    </location>
</feature>
<dbReference type="PANTHER" id="PTHR11071">
    <property type="entry name" value="PEPTIDYL-PROLYL CIS-TRANS ISOMERASE"/>
    <property type="match status" value="1"/>
</dbReference>
<feature type="compositionally biased region" description="Basic residues" evidence="6">
    <location>
        <begin position="479"/>
        <end position="492"/>
    </location>
</feature>
<accession>S8DZI7</accession>
<feature type="compositionally biased region" description="Basic and acidic residues" evidence="6">
    <location>
        <begin position="385"/>
        <end position="395"/>
    </location>
</feature>
<feature type="compositionally biased region" description="Basic and acidic residues" evidence="6">
    <location>
        <begin position="565"/>
        <end position="583"/>
    </location>
</feature>
<dbReference type="Pfam" id="PF00160">
    <property type="entry name" value="Pro_isomerase"/>
    <property type="match status" value="1"/>
</dbReference>
<evidence type="ECO:0000256" key="4">
    <source>
        <dbReference type="ARBA" id="ARBA00023110"/>
    </source>
</evidence>
<dbReference type="OrthoDB" id="1166594at2759"/>
<feature type="compositionally biased region" description="Basic and acidic residues" evidence="6">
    <location>
        <begin position="197"/>
        <end position="211"/>
    </location>
</feature>
<evidence type="ECO:0000313" key="8">
    <source>
        <dbReference type="EMBL" id="EPS68763.1"/>
    </source>
</evidence>
<proteinExistence type="inferred from homology"/>
<dbReference type="GO" id="GO:0005737">
    <property type="term" value="C:cytoplasm"/>
    <property type="evidence" value="ECO:0007669"/>
    <property type="project" value="TreeGrafter"/>
</dbReference>
<evidence type="ECO:0000256" key="6">
    <source>
        <dbReference type="SAM" id="MobiDB-lite"/>
    </source>
</evidence>
<sequence length="756" mass="84978">MDKIKKKRVSVFFDVSVDGDPYERMIFELFADVAPKTAENFRALCTGEKGTSVTTGKPLHYKGTFFHRIIKGYVVQGGDLLRQDGKYGESIYAGNFPGKKLLPLNESAKLKHDGPGLLSMAIADRDERGSIFSITLKADHHLDRKNIVFGKLIDGQDVLKKIEDSGDGDGRPTVTVKIINCGELHEGRKAKGNKSKIGKDASEDNSDELKNKGKHRKSYRKRRKRRRRYSSSSSSDSDSVTDSDIDSSESNTDTDSDESSLSESSSSEDDRRKKKRRSKKERHRRKRRKDRRHGKRRKRRDKKSKRKSRRNSSSDSESDSKSENDDEGVGALNGNGAPLVVAQENAENNQGKGEAAKSSEQQVVHEFPQENGEYHRGNEIGVGIESDRSGNKHLDVVSYDHPNKFSKSMSISPRNDDGSPVEGPKNVSRSASPSRSPARASERSRSRSRSLKGRGVSRSPPLRSRPQQTRGRSASISPTRKRVGRSPPKRSISRSPVRSSRRSLSRSPVKRSRRSISRSPLRSSRRSASRSLDRNPAKRSPSESPGRASRRVRRGSYSRSPRRSPPSDRGRNSSRSPSEDGSPKRIRRGRGFSDRYSYVRRYRSRSPDRSPIRSYRYGRADRVGGVFRYSSYRRSPRRYRSPARGRTPPSRYSRGRRSRSRSPSRSPIRYRSRQRRSWSPVDRYHRGGDGEKQQKRRTASGSSRSRSPSRSSASRKSGENEKGKTRSSPSSSSSSDSPPDDDKGKGLVSYGEDGSP</sequence>
<feature type="compositionally biased region" description="Polar residues" evidence="6">
    <location>
        <begin position="465"/>
        <end position="478"/>
    </location>
</feature>
<dbReference type="GO" id="GO:0003755">
    <property type="term" value="F:peptidyl-prolyl cis-trans isomerase activity"/>
    <property type="evidence" value="ECO:0007669"/>
    <property type="project" value="UniProtKB-KW"/>
</dbReference>
<dbReference type="GO" id="GO:0016018">
    <property type="term" value="F:cyclosporin A binding"/>
    <property type="evidence" value="ECO:0007669"/>
    <property type="project" value="TreeGrafter"/>
</dbReference>
<comment type="catalytic activity">
    <reaction evidence="1">
        <text>[protein]-peptidylproline (omega=180) = [protein]-peptidylproline (omega=0)</text>
        <dbReference type="Rhea" id="RHEA:16237"/>
        <dbReference type="Rhea" id="RHEA-COMP:10747"/>
        <dbReference type="Rhea" id="RHEA-COMP:10748"/>
        <dbReference type="ChEBI" id="CHEBI:83833"/>
        <dbReference type="ChEBI" id="CHEBI:83834"/>
        <dbReference type="EC" id="5.2.1.8"/>
    </reaction>
</comment>
<reference evidence="8 9" key="1">
    <citation type="journal article" date="2013" name="BMC Genomics">
        <title>The miniature genome of a carnivorous plant Genlisea aurea contains a low number of genes and short non-coding sequences.</title>
        <authorList>
            <person name="Leushkin E.V."/>
            <person name="Sutormin R.A."/>
            <person name="Nabieva E.R."/>
            <person name="Penin A.A."/>
            <person name="Kondrashov A.S."/>
            <person name="Logacheva M.D."/>
        </authorList>
    </citation>
    <scope>NUCLEOTIDE SEQUENCE [LARGE SCALE GENOMIC DNA]</scope>
</reference>
<feature type="region of interest" description="Disordered" evidence="6">
    <location>
        <begin position="187"/>
        <end position="756"/>
    </location>
</feature>
<dbReference type="PRINTS" id="PR00153">
    <property type="entry name" value="CSAPPISMRASE"/>
</dbReference>
<dbReference type="InterPro" id="IPR029000">
    <property type="entry name" value="Cyclophilin-like_dom_sf"/>
</dbReference>
<dbReference type="SUPFAM" id="SSF50891">
    <property type="entry name" value="Cyclophilin-like"/>
    <property type="match status" value="1"/>
</dbReference>